<dbReference type="Gene3D" id="2.60.40.1930">
    <property type="match status" value="1"/>
</dbReference>
<organism evidence="6 7">
    <name type="scientific">Colwellia psychrerythraea (strain 34H / ATCC BAA-681)</name>
    <name type="common">Vibrio psychroerythus</name>
    <dbReference type="NCBI Taxonomy" id="167879"/>
    <lineage>
        <taxon>Bacteria</taxon>
        <taxon>Pseudomonadati</taxon>
        <taxon>Pseudomonadota</taxon>
        <taxon>Gammaproteobacteria</taxon>
        <taxon>Alteromonadales</taxon>
        <taxon>Colwelliaceae</taxon>
        <taxon>Colwellia</taxon>
    </lineage>
</organism>
<dbReference type="Pfam" id="PF00207">
    <property type="entry name" value="A2M"/>
    <property type="match status" value="1"/>
</dbReference>
<dbReference type="Pfam" id="PF17970">
    <property type="entry name" value="bMG1"/>
    <property type="match status" value="1"/>
</dbReference>
<name>Q47X43_COLP3</name>
<comment type="similarity">
    <text evidence="1">Belongs to the protease inhibitor I39 (alpha-2-macroglobulin) family. Bacterial alpha-2-macroglobulin subfamily.</text>
</comment>
<dbReference type="STRING" id="167879.CPS_3969"/>
<dbReference type="Gene3D" id="1.50.10.20">
    <property type="match status" value="1"/>
</dbReference>
<gene>
    <name evidence="6" type="ordered locus">CPS_3969</name>
</gene>
<dbReference type="InterPro" id="IPR040639">
    <property type="entry name" value="A2MG_MG1"/>
</dbReference>
<keyword evidence="2" id="KW-0732">Signal</keyword>
<dbReference type="Proteomes" id="UP000000547">
    <property type="component" value="Chromosome"/>
</dbReference>
<dbReference type="InterPro" id="IPR011625">
    <property type="entry name" value="A2M_N_BRD"/>
</dbReference>
<protein>
    <recommendedName>
        <fullName evidence="3">Alpha-2-macroglobulin</fullName>
    </recommendedName>
</protein>
<dbReference type="InterPro" id="IPR001599">
    <property type="entry name" value="Macroglobln_a2"/>
</dbReference>
<dbReference type="GO" id="GO:0005615">
    <property type="term" value="C:extracellular space"/>
    <property type="evidence" value="ECO:0007669"/>
    <property type="project" value="InterPro"/>
</dbReference>
<evidence type="ECO:0000256" key="2">
    <source>
        <dbReference type="ARBA" id="ARBA00022729"/>
    </source>
</evidence>
<dbReference type="InterPro" id="IPR051802">
    <property type="entry name" value="YfhM-like"/>
</dbReference>
<dbReference type="KEGG" id="cps:CPS_3969"/>
<dbReference type="Pfam" id="PF07678">
    <property type="entry name" value="TED_complement"/>
    <property type="match status" value="1"/>
</dbReference>
<keyword evidence="3" id="KW-0472">Membrane</keyword>
<dbReference type="InterPro" id="IPR011626">
    <property type="entry name" value="Alpha-macroglobulin_TED"/>
</dbReference>
<dbReference type="EMBL" id="CP000083">
    <property type="protein sequence ID" value="AAZ28077.1"/>
    <property type="molecule type" value="Genomic_DNA"/>
</dbReference>
<dbReference type="PANTHER" id="PTHR40094">
    <property type="entry name" value="ALPHA-2-MACROGLOBULIN HOMOLOG"/>
    <property type="match status" value="1"/>
</dbReference>
<dbReference type="InterPro" id="IPR041462">
    <property type="entry name" value="Bact_A2M_MG6"/>
</dbReference>
<dbReference type="PANTHER" id="PTHR40094:SF1">
    <property type="entry name" value="UBIQUITIN DOMAIN-CONTAINING PROTEIN"/>
    <property type="match status" value="1"/>
</dbReference>
<keyword evidence="6" id="KW-0449">Lipoprotein</keyword>
<dbReference type="Pfam" id="PF17972">
    <property type="entry name" value="bMG5"/>
    <property type="match status" value="1"/>
</dbReference>
<dbReference type="PROSITE" id="PS51257">
    <property type="entry name" value="PROKAR_LIPOPROTEIN"/>
    <property type="match status" value="1"/>
</dbReference>
<dbReference type="Pfam" id="PF11974">
    <property type="entry name" value="bMG3"/>
    <property type="match status" value="1"/>
</dbReference>
<proteinExistence type="inferred from homology"/>
<evidence type="ECO:0000313" key="7">
    <source>
        <dbReference type="Proteomes" id="UP000000547"/>
    </source>
</evidence>
<dbReference type="Pfam" id="PF17962">
    <property type="entry name" value="bMG6"/>
    <property type="match status" value="1"/>
</dbReference>
<evidence type="ECO:0000259" key="4">
    <source>
        <dbReference type="SMART" id="SM01359"/>
    </source>
</evidence>
<evidence type="ECO:0000259" key="5">
    <source>
        <dbReference type="SMART" id="SM01360"/>
    </source>
</evidence>
<feature type="domain" description="Alpha-2-macroglobulin" evidence="5">
    <location>
        <begin position="982"/>
        <end position="1070"/>
    </location>
</feature>
<dbReference type="Pfam" id="PF01835">
    <property type="entry name" value="MG2"/>
    <property type="match status" value="1"/>
</dbReference>
<keyword evidence="3" id="KW-1003">Cell membrane</keyword>
<evidence type="ECO:0000256" key="3">
    <source>
        <dbReference type="PIRNR" id="PIRNR038980"/>
    </source>
</evidence>
<comment type="function">
    <text evidence="3">Protects the bacterial cell from host peptidases.</text>
</comment>
<dbReference type="InterPro" id="IPR002890">
    <property type="entry name" value="MG2"/>
</dbReference>
<dbReference type="Pfam" id="PF07703">
    <property type="entry name" value="A2M_BRD"/>
    <property type="match status" value="1"/>
</dbReference>
<evidence type="ECO:0000313" key="6">
    <source>
        <dbReference type="EMBL" id="AAZ28077.1"/>
    </source>
</evidence>
<dbReference type="InterPro" id="IPR041203">
    <property type="entry name" value="Bact_A2M_MG5"/>
</dbReference>
<dbReference type="InterPro" id="IPR021868">
    <property type="entry name" value="Alpha_2_Macroglob_MG3"/>
</dbReference>
<dbReference type="SMART" id="SM01419">
    <property type="entry name" value="Thiol-ester_cl"/>
    <property type="match status" value="1"/>
</dbReference>
<dbReference type="Pfam" id="PF17973">
    <property type="entry name" value="bMG10"/>
    <property type="match status" value="1"/>
</dbReference>
<dbReference type="SMART" id="SM01359">
    <property type="entry name" value="A2M_N_2"/>
    <property type="match status" value="1"/>
</dbReference>
<feature type="domain" description="Alpha-2-macroglobulin bait region" evidence="4">
    <location>
        <begin position="762"/>
        <end position="919"/>
    </location>
</feature>
<dbReference type="GO" id="GO:0004866">
    <property type="term" value="F:endopeptidase inhibitor activity"/>
    <property type="evidence" value="ECO:0007669"/>
    <property type="project" value="UniProtKB-UniRule"/>
</dbReference>
<dbReference type="PIRSF" id="PIRSF038980">
    <property type="entry name" value="A2M_bac"/>
    <property type="match status" value="1"/>
</dbReference>
<keyword evidence="3" id="KW-0646">Protease inhibitor</keyword>
<dbReference type="InterPro" id="IPR026284">
    <property type="entry name" value="A2MG_proteobact"/>
</dbReference>
<dbReference type="HOGENOM" id="CLU_000965_1_0_6"/>
<dbReference type="SMART" id="SM01360">
    <property type="entry name" value="A2M"/>
    <property type="match status" value="1"/>
</dbReference>
<dbReference type="InterPro" id="IPR049120">
    <property type="entry name" value="A2M_bMG2"/>
</dbReference>
<accession>Q47X43</accession>
<dbReference type="SUPFAM" id="SSF48239">
    <property type="entry name" value="Terpenoid cyclases/Protein prenyltransferases"/>
    <property type="match status" value="1"/>
</dbReference>
<sequence length="1665" mass="185162">MKTNFISPIFLWTLLLLANMMLFGCGEQNSKPVKEGSDVKVSVDAEVSAKQTIASGEPNESSFNLQQVQKDYGETPLSVLDVSERSKDGRNSVAITLSVPLDPSKNHQQYFNISAADKGAIDGAWVISKSGKTIWFPYVDPDTSFDVTIYQGLVAANGKVLSKTINKKVKTSSITASINFDTTGAFLTQGLGNGLPVVSVNIDAVDLNFYQVNDKDRQHFLQEMSYKNYRWDMKRITQFSELVYSGRYDLDQPKNTRVKRSINIEGIAQLSEPGIYLAVMTQAGAYDNHQVMWFSVTDIGLHARFYNKQLDVYASSLKTGKAIGNVAVTLVNDKGNILQQGVTSPSGEASFASDLTAASLIIAQNEQHFSIIELNKPALDLSDFDLGLRPYRAQELFIYAPRNLYRPAEFVDFNALLRSDDGKLTVKSILSAAIKSPDGSKIKTFKWQGDEQGFYHYQWQIPKSAALGNWQLEVVNVNRESFTYDFKVEEFLPERLKITFNAKAPQERLLATKKQHIKLPILGEYLFGAPASGNRLSTQVNTTQWRNPVETLPKFEFGDIRQTRFNNRTELKDIELDAKGQAIISYQGDWSGLHSPLKVNFISSLFESGGRPVTRAYSALVWPSDKMLGIRSSFGEDNPAANSTVIFDIVKASLDGTKHSANALDIKLIREDRRYFWVYSQNRGWHYEWNDNEFVELTSSLTIKDGVTASVDFPVTWGRYRLEVRDVNSGLLSSVQFYAGTNWYADWKKSQSGSGAARPDKVTMALDKASYAAGDLVKVNIVPPQAGEAIILVEGNSPLWSTRQFIPAEGAIIEIPVSADWQQHNIYISALVLQPGDKLKTITPKRSFGLVHLPLQRESQQLNIEFEVAEKALPNKILPVQIKVTNEVGHQVGQNTEAAPIAEKVFVTLAAVDVGVLSISEFKTPDPFEAFFGQRRYEVDSRDVYSKVIEVNQAENARLRFGGDSDLTRGGKEPQSDVQIVSLFSGLVSLDEQGEAIIPLDIPDFNGRIRLMALSFSADKFGHNDKEVTIAAPVVTQLAMPRFLAMGDETTLALDVTNLSGEQQQLTVQLSSSGPVAAFEHTKKITLKKGEKTTLNYAVKALAHEGKARFSLNVSGTKLLEDVNRNWSLGLRPAYPATLTRSQKILQQGDSLRLDPSIAQALFPETVHASLTISPKANIDLQAQLTHLLQYPYGCLEQTSSRAYPLLFATPGKQKSMGIKAVSEDKRLDMINKGIERLAMLQLSNGGYGLWNNTSAEEHWLTAYVADFLLNARDMGIAVPEEMLAKTLTRLQNYLARTRPFYNERWSDDGKHYYFAYKAYAAYVLSRVNQAPLGTLRNLAKNHSANAKTGLSQTHLALALFNMGDKKRGEQLMAIALNNLPNKRQQYLADYGSQIRDLALMIHLMLKEDKAKEEAIALSFTLAEEVNLRQYLSTQERNALFLAGLSLQAFEGKPWSANVILGAANNKLSQTSVYQQGLSSEVLQQEVTITSDNKHPLLANISVSGYGKKAPKESANGLSIQRQWLSVKGKETSIDQVKVGQLFLVHLQVSAKQRTPDALVVDLLPAGFELENQNLGNSIKLDELKVDGKTIEYWQKNTPITYQEYRDDRFVAALNISKRRTAHLFYLVRAVTPGVYKVPASLVEDMYRPELRGIGATIGDISISQ</sequence>
<dbReference type="InterPro" id="IPR041246">
    <property type="entry name" value="Bact_MG10"/>
</dbReference>
<dbReference type="RefSeq" id="WP_011044713.1">
    <property type="nucleotide sequence ID" value="NC_003910.7"/>
</dbReference>
<dbReference type="CDD" id="cd02891">
    <property type="entry name" value="A2M_like"/>
    <property type="match status" value="1"/>
</dbReference>
<dbReference type="InterPro" id="IPR047565">
    <property type="entry name" value="Alpha-macroglob_thiol-ester_cl"/>
</dbReference>
<dbReference type="InterPro" id="IPR008930">
    <property type="entry name" value="Terpenoid_cyclase/PrenylTrfase"/>
</dbReference>
<evidence type="ECO:0000256" key="1">
    <source>
        <dbReference type="ARBA" id="ARBA00010556"/>
    </source>
</evidence>
<reference evidence="6" key="1">
    <citation type="journal article" date="2005" name="Proc. Natl. Acad. Sci. U.S.A.">
        <title>The psychrophilic lifestyle as revealed by the genome sequence of Colwellia psychrerythraea 34H through genomic and proteomic analyses.</title>
        <authorList>
            <person name="Methe B.A."/>
            <person name="Nelson K.E."/>
            <person name="Deming J.W."/>
            <person name="Momen B."/>
            <person name="Melamud E."/>
            <person name="Zhang X."/>
            <person name="Moult J."/>
            <person name="Madupu R."/>
            <person name="Nelson W.C."/>
            <person name="Dodson R.J."/>
            <person name="Brinkac L.M."/>
            <person name="Daugherty S.C."/>
            <person name="Durkin A.S."/>
            <person name="DeBoy R.T."/>
            <person name="Kolonay J.F."/>
            <person name="Sullivan S.A."/>
            <person name="Zhou L."/>
            <person name="Davidsen T.M."/>
            <person name="Wu M."/>
            <person name="Huston A.L."/>
            <person name="Lewis M."/>
            <person name="Weaver B."/>
            <person name="Weidman J.F."/>
            <person name="Khouri H."/>
            <person name="Utterback T.R."/>
            <person name="Feldblyum T.V."/>
            <person name="Fraser C.M."/>
        </authorList>
    </citation>
    <scope>NUCLEOTIDE SEQUENCE [LARGE SCALE GENOMIC DNA]</scope>
    <source>
        <strain evidence="6">34H</strain>
    </source>
</reference>
<dbReference type="Pfam" id="PF21142">
    <property type="entry name" value="A2M_bMG2"/>
    <property type="match status" value="1"/>
</dbReference>